<dbReference type="KEGG" id="wma:WM2015_932"/>
<feature type="domain" description="Multidrug resistance protein MdtA-like barrel-sandwich hybrid" evidence="5">
    <location>
        <begin position="56"/>
        <end position="190"/>
    </location>
</feature>
<proteinExistence type="inferred from homology"/>
<evidence type="ECO:0000313" key="8">
    <source>
        <dbReference type="EMBL" id="AKS41313.1"/>
    </source>
</evidence>
<dbReference type="Proteomes" id="UP000066624">
    <property type="component" value="Chromosome"/>
</dbReference>
<dbReference type="Gene3D" id="2.40.30.170">
    <property type="match status" value="1"/>
</dbReference>
<dbReference type="RefSeq" id="WP_211260959.1">
    <property type="nucleotide sequence ID" value="NZ_CP012154.1"/>
</dbReference>
<dbReference type="InterPro" id="IPR058624">
    <property type="entry name" value="MdtA-like_HH"/>
</dbReference>
<dbReference type="InterPro" id="IPR058792">
    <property type="entry name" value="Beta-barrel_RND_2"/>
</dbReference>
<feature type="domain" description="CusB-like beta-barrel" evidence="6">
    <location>
        <begin position="203"/>
        <end position="272"/>
    </location>
</feature>
<dbReference type="SUPFAM" id="SSF111369">
    <property type="entry name" value="HlyD-like secretion proteins"/>
    <property type="match status" value="1"/>
</dbReference>
<dbReference type="NCBIfam" id="TIGR01730">
    <property type="entry name" value="RND_mfp"/>
    <property type="match status" value="1"/>
</dbReference>
<dbReference type="Pfam" id="PF25967">
    <property type="entry name" value="RND-MFP_C"/>
    <property type="match status" value="1"/>
</dbReference>
<dbReference type="Pfam" id="PF25876">
    <property type="entry name" value="HH_MFP_RND"/>
    <property type="match status" value="1"/>
</dbReference>
<reference evidence="8 9" key="1">
    <citation type="submission" date="2015-07" db="EMBL/GenBank/DDBJ databases">
        <authorList>
            <person name="Noorani M."/>
        </authorList>
    </citation>
    <scope>NUCLEOTIDE SEQUENCE [LARGE SCALE GENOMIC DNA]</scope>
    <source>
        <strain evidence="8 9">KCTC 42284</strain>
    </source>
</reference>
<dbReference type="PANTHER" id="PTHR30469:SF15">
    <property type="entry name" value="HLYD FAMILY OF SECRETION PROTEINS"/>
    <property type="match status" value="1"/>
</dbReference>
<dbReference type="Pfam" id="PF25954">
    <property type="entry name" value="Beta-barrel_RND_2"/>
    <property type="match status" value="1"/>
</dbReference>
<feature type="domain" description="Multidrug resistance protein MdtA-like C-terminal permuted SH3" evidence="7">
    <location>
        <begin position="279"/>
        <end position="336"/>
    </location>
</feature>
<dbReference type="AlphaFoldDB" id="A0A0K0XUF1"/>
<evidence type="ECO:0000259" key="4">
    <source>
        <dbReference type="Pfam" id="PF25876"/>
    </source>
</evidence>
<dbReference type="Pfam" id="PF25917">
    <property type="entry name" value="BSH_RND"/>
    <property type="match status" value="1"/>
</dbReference>
<evidence type="ECO:0000259" key="6">
    <source>
        <dbReference type="Pfam" id="PF25954"/>
    </source>
</evidence>
<evidence type="ECO:0000259" key="5">
    <source>
        <dbReference type="Pfam" id="PF25917"/>
    </source>
</evidence>
<comment type="subcellular location">
    <subcellularLocation>
        <location evidence="1">Cell envelope</location>
    </subcellularLocation>
</comment>
<comment type="similarity">
    <text evidence="2">Belongs to the membrane fusion protein (MFP) (TC 8.A.1) family.</text>
</comment>
<accession>A0A0K0XUF1</accession>
<dbReference type="InterPro" id="IPR058627">
    <property type="entry name" value="MdtA-like_C"/>
</dbReference>
<dbReference type="Gene3D" id="1.10.287.470">
    <property type="entry name" value="Helix hairpin bin"/>
    <property type="match status" value="1"/>
</dbReference>
<protein>
    <submittedName>
        <fullName evidence="8">AcrA</fullName>
    </submittedName>
</protein>
<evidence type="ECO:0000256" key="1">
    <source>
        <dbReference type="ARBA" id="ARBA00004196"/>
    </source>
</evidence>
<dbReference type="STRING" id="1579979.WM2015_932"/>
<dbReference type="GO" id="GO:0015562">
    <property type="term" value="F:efflux transmembrane transporter activity"/>
    <property type="evidence" value="ECO:0007669"/>
    <property type="project" value="TreeGrafter"/>
</dbReference>
<evidence type="ECO:0000313" key="9">
    <source>
        <dbReference type="Proteomes" id="UP000066624"/>
    </source>
</evidence>
<keyword evidence="9" id="KW-1185">Reference proteome</keyword>
<evidence type="ECO:0000259" key="7">
    <source>
        <dbReference type="Pfam" id="PF25967"/>
    </source>
</evidence>
<evidence type="ECO:0000256" key="2">
    <source>
        <dbReference type="ARBA" id="ARBA00009477"/>
    </source>
</evidence>
<dbReference type="InterPro" id="IPR006143">
    <property type="entry name" value="RND_pump_MFP"/>
</dbReference>
<dbReference type="InterPro" id="IPR058625">
    <property type="entry name" value="MdtA-like_BSH"/>
</dbReference>
<keyword evidence="3" id="KW-0813">Transport</keyword>
<dbReference type="PANTHER" id="PTHR30469">
    <property type="entry name" value="MULTIDRUG RESISTANCE PROTEIN MDTA"/>
    <property type="match status" value="1"/>
</dbReference>
<name>A0A0K0XUF1_9GAMM</name>
<dbReference type="Gene3D" id="2.40.50.100">
    <property type="match status" value="1"/>
</dbReference>
<gene>
    <name evidence="8" type="ORF">WM2015_932</name>
</gene>
<evidence type="ECO:0000256" key="3">
    <source>
        <dbReference type="ARBA" id="ARBA00022448"/>
    </source>
</evidence>
<dbReference type="Gene3D" id="2.40.420.20">
    <property type="match status" value="1"/>
</dbReference>
<dbReference type="GO" id="GO:1990281">
    <property type="term" value="C:efflux pump complex"/>
    <property type="evidence" value="ECO:0007669"/>
    <property type="project" value="TreeGrafter"/>
</dbReference>
<organism evidence="8 9">
    <name type="scientific">Wenzhouxiangella marina</name>
    <dbReference type="NCBI Taxonomy" id="1579979"/>
    <lineage>
        <taxon>Bacteria</taxon>
        <taxon>Pseudomonadati</taxon>
        <taxon>Pseudomonadota</taxon>
        <taxon>Gammaproteobacteria</taxon>
        <taxon>Chromatiales</taxon>
        <taxon>Wenzhouxiangellaceae</taxon>
        <taxon>Wenzhouxiangella</taxon>
    </lineage>
</organism>
<dbReference type="EMBL" id="CP012154">
    <property type="protein sequence ID" value="AKS41313.1"/>
    <property type="molecule type" value="Genomic_DNA"/>
</dbReference>
<feature type="domain" description="Multidrug resistance protein MdtA-like alpha-helical hairpin" evidence="4">
    <location>
        <begin position="96"/>
        <end position="165"/>
    </location>
</feature>
<sequence length="347" mass="38534">MKRMGNRGTDLARRGLLLGLALWLVAPAQAQDWVAVERAPLVERLRLDGVIEAVQQATISAQTTGTIVELPFDVNDVVDEGELIARLEDSEQRSRLDQAEANRLEAESGVQDAEQQFERISNLRERGVATQAEFDQARNALNAARARLVRAEAAVDEAQEQLDYTRIVAPYNGIVTERHVELGEAVAPGTPLLSGFSLEALRVVVSIPQQYAQLARQTRQAEVSLNDGRVLETGDMTFFPYADPTTHSFVVRMSLAEPNGTLFPGMLVQVRVPVDEREALWIPTESLVRRGELRGAYVLDEQNRRRLRQLRIGVTENGRVEVLSGLSEGERVVVDSAPDAFDAEWMQ</sequence>